<dbReference type="GO" id="GO:0045121">
    <property type="term" value="C:membrane raft"/>
    <property type="evidence" value="ECO:0007669"/>
    <property type="project" value="UniProtKB-SubCell"/>
</dbReference>
<evidence type="ECO:0000256" key="3">
    <source>
        <dbReference type="ARBA" id="ARBA00022475"/>
    </source>
</evidence>
<dbReference type="GO" id="GO:0006915">
    <property type="term" value="P:apoptotic process"/>
    <property type="evidence" value="ECO:0007669"/>
    <property type="project" value="UniProtKB-KW"/>
</dbReference>
<keyword evidence="4 16" id="KW-0812">Transmembrane</keyword>
<dbReference type="Proteomes" id="UP001274896">
    <property type="component" value="Unassembled WGS sequence"/>
</dbReference>
<evidence type="ECO:0000256" key="12">
    <source>
        <dbReference type="ARBA" id="ARBA00038174"/>
    </source>
</evidence>
<comment type="subunit">
    <text evidence="13">Interacts with FAS/TNFRSF6 and BAX.</text>
</comment>
<feature type="transmembrane region" description="Helical" evidence="16">
    <location>
        <begin position="16"/>
        <end position="36"/>
    </location>
</feature>
<evidence type="ECO:0000256" key="15">
    <source>
        <dbReference type="ARBA" id="ARBA00042941"/>
    </source>
</evidence>
<protein>
    <recommendedName>
        <fullName evidence="14">Protein lifeguard 2</fullName>
    </recommendedName>
    <alternativeName>
        <fullName evidence="15">Fas apoptotic inhibitory molecule 2</fullName>
    </alternativeName>
</protein>
<dbReference type="GO" id="GO:0045211">
    <property type="term" value="C:postsynaptic membrane"/>
    <property type="evidence" value="ECO:0007669"/>
    <property type="project" value="UniProtKB-SubCell"/>
</dbReference>
<evidence type="ECO:0000256" key="9">
    <source>
        <dbReference type="ARBA" id="ARBA00023180"/>
    </source>
</evidence>
<comment type="caution">
    <text evidence="16">Lacks conserved residue(s) required for the propagation of feature annotation.</text>
</comment>
<comment type="subcellular location">
    <subcellularLocation>
        <location evidence="2">Cell membrane</location>
        <topology evidence="2">Multi-pass membrane protein</topology>
    </subcellularLocation>
    <subcellularLocation>
        <location evidence="1">Membrane raft</location>
    </subcellularLocation>
    <subcellularLocation>
        <location evidence="11">Postsynaptic cell membrane</location>
    </subcellularLocation>
</comment>
<keyword evidence="7" id="KW-0770">Synapse</keyword>
<dbReference type="GO" id="GO:0005783">
    <property type="term" value="C:endoplasmic reticulum"/>
    <property type="evidence" value="ECO:0007669"/>
    <property type="project" value="TreeGrafter"/>
</dbReference>
<sequence>MSFMLGFISSYYNTRSVMVCVGITAVVCVCVTVFSFQTKCGGIDVTSFQGLLLNLCLVLLVCTLVMGFLIPFGLVPWLHTLYGVLGAITFTMGWGFVSRLRHFLAFDTQLLMGNRQYALSPEEYVFAALALYLDIVYIFTHILQMFIYSNE</sequence>
<evidence type="ECO:0000313" key="17">
    <source>
        <dbReference type="EMBL" id="KAK3512197.1"/>
    </source>
</evidence>
<organism evidence="17 18">
    <name type="scientific">Hemibagrus guttatus</name>
    <dbReference type="NCBI Taxonomy" id="175788"/>
    <lineage>
        <taxon>Eukaryota</taxon>
        <taxon>Metazoa</taxon>
        <taxon>Chordata</taxon>
        <taxon>Craniata</taxon>
        <taxon>Vertebrata</taxon>
        <taxon>Euteleostomi</taxon>
        <taxon>Actinopterygii</taxon>
        <taxon>Neopterygii</taxon>
        <taxon>Teleostei</taxon>
        <taxon>Ostariophysi</taxon>
        <taxon>Siluriformes</taxon>
        <taxon>Bagridae</taxon>
        <taxon>Hemibagrus</taxon>
    </lineage>
</organism>
<feature type="transmembrane region" description="Helical" evidence="16">
    <location>
        <begin position="124"/>
        <end position="148"/>
    </location>
</feature>
<evidence type="ECO:0000256" key="11">
    <source>
        <dbReference type="ARBA" id="ARBA00034100"/>
    </source>
</evidence>
<dbReference type="EMBL" id="JAUCMX010000023">
    <property type="protein sequence ID" value="KAK3512197.1"/>
    <property type="molecule type" value="Genomic_DNA"/>
</dbReference>
<evidence type="ECO:0000256" key="8">
    <source>
        <dbReference type="ARBA" id="ARBA00023136"/>
    </source>
</evidence>
<accession>A0AAE0Q252</accession>
<evidence type="ECO:0000256" key="6">
    <source>
        <dbReference type="ARBA" id="ARBA00022989"/>
    </source>
</evidence>
<reference evidence="17" key="1">
    <citation type="submission" date="2023-06" db="EMBL/GenBank/DDBJ databases">
        <title>Male Hemibagrus guttatus genome.</title>
        <authorList>
            <person name="Bian C."/>
        </authorList>
    </citation>
    <scope>NUCLEOTIDE SEQUENCE</scope>
    <source>
        <strain evidence="17">Male_cb2023</strain>
        <tissue evidence="17">Muscle</tissue>
    </source>
</reference>
<keyword evidence="10" id="KW-0628">Postsynaptic cell membrane</keyword>
<keyword evidence="3" id="KW-1003">Cell membrane</keyword>
<feature type="transmembrane region" description="Helical" evidence="16">
    <location>
        <begin position="76"/>
        <end position="97"/>
    </location>
</feature>
<keyword evidence="8 16" id="KW-0472">Membrane</keyword>
<proteinExistence type="inferred from homology"/>
<keyword evidence="9" id="KW-0325">Glycoprotein</keyword>
<evidence type="ECO:0000256" key="10">
    <source>
        <dbReference type="ARBA" id="ARBA00023257"/>
    </source>
</evidence>
<dbReference type="GO" id="GO:0005794">
    <property type="term" value="C:Golgi apparatus"/>
    <property type="evidence" value="ECO:0007669"/>
    <property type="project" value="TreeGrafter"/>
</dbReference>
<evidence type="ECO:0000256" key="14">
    <source>
        <dbReference type="ARBA" id="ARBA00040576"/>
    </source>
</evidence>
<keyword evidence="5" id="KW-0053">Apoptosis</keyword>
<evidence type="ECO:0000256" key="1">
    <source>
        <dbReference type="ARBA" id="ARBA00004285"/>
    </source>
</evidence>
<dbReference type="GO" id="GO:2001234">
    <property type="term" value="P:negative regulation of apoptotic signaling pathway"/>
    <property type="evidence" value="ECO:0007669"/>
    <property type="project" value="TreeGrafter"/>
</dbReference>
<feature type="transmembrane region" description="Helical" evidence="16">
    <location>
        <begin position="48"/>
        <end position="70"/>
    </location>
</feature>
<dbReference type="InterPro" id="IPR006214">
    <property type="entry name" value="Bax_inhibitor_1-related"/>
</dbReference>
<evidence type="ECO:0000256" key="4">
    <source>
        <dbReference type="ARBA" id="ARBA00022692"/>
    </source>
</evidence>
<dbReference type="PANTHER" id="PTHR23291:SF18">
    <property type="entry name" value="PROTEIN LIFEGUARD 2"/>
    <property type="match status" value="1"/>
</dbReference>
<keyword evidence="6 16" id="KW-1133">Transmembrane helix</keyword>
<gene>
    <name evidence="17" type="ORF">QTP70_000288</name>
</gene>
<dbReference type="Pfam" id="PF01027">
    <property type="entry name" value="Bax1-I"/>
    <property type="match status" value="1"/>
</dbReference>
<dbReference type="AlphaFoldDB" id="A0AAE0Q252"/>
<comment type="similarity">
    <text evidence="12">Belongs to the BI1 family. LFG subfamily.</text>
</comment>
<evidence type="ECO:0000256" key="16">
    <source>
        <dbReference type="RuleBase" id="RU004379"/>
    </source>
</evidence>
<keyword evidence="18" id="KW-1185">Reference proteome</keyword>
<comment type="caution">
    <text evidence="17">The sequence shown here is derived from an EMBL/GenBank/DDBJ whole genome shotgun (WGS) entry which is preliminary data.</text>
</comment>
<dbReference type="PANTHER" id="PTHR23291">
    <property type="entry name" value="BAX INHIBITOR-RELATED"/>
    <property type="match status" value="1"/>
</dbReference>
<name>A0AAE0Q252_9TELE</name>
<evidence type="ECO:0000313" key="18">
    <source>
        <dbReference type="Proteomes" id="UP001274896"/>
    </source>
</evidence>
<evidence type="ECO:0000256" key="13">
    <source>
        <dbReference type="ARBA" id="ARBA00038784"/>
    </source>
</evidence>
<evidence type="ECO:0000256" key="5">
    <source>
        <dbReference type="ARBA" id="ARBA00022703"/>
    </source>
</evidence>
<evidence type="ECO:0000256" key="7">
    <source>
        <dbReference type="ARBA" id="ARBA00023018"/>
    </source>
</evidence>
<evidence type="ECO:0000256" key="2">
    <source>
        <dbReference type="ARBA" id="ARBA00004651"/>
    </source>
</evidence>